<gene>
    <name evidence="2" type="ORF">V5O48_019217</name>
</gene>
<feature type="non-terminal residue" evidence="2">
    <location>
        <position position="230"/>
    </location>
</feature>
<dbReference type="EMBL" id="JBAHYK010004355">
    <property type="protein sequence ID" value="KAL0562861.1"/>
    <property type="molecule type" value="Genomic_DNA"/>
</dbReference>
<accession>A0ABR3EJ48</accession>
<dbReference type="Proteomes" id="UP001465976">
    <property type="component" value="Unassembled WGS sequence"/>
</dbReference>
<evidence type="ECO:0000313" key="2">
    <source>
        <dbReference type="EMBL" id="KAL0562861.1"/>
    </source>
</evidence>
<reference evidence="2 3" key="1">
    <citation type="submission" date="2024-02" db="EMBL/GenBank/DDBJ databases">
        <title>A draft genome for the cacao thread blight pathogen Marasmius crinis-equi.</title>
        <authorList>
            <person name="Cohen S.P."/>
            <person name="Baruah I.K."/>
            <person name="Amoako-Attah I."/>
            <person name="Bukari Y."/>
            <person name="Meinhardt L.W."/>
            <person name="Bailey B.A."/>
        </authorList>
    </citation>
    <scope>NUCLEOTIDE SEQUENCE [LARGE SCALE GENOMIC DNA]</scope>
    <source>
        <strain evidence="2 3">GH-76</strain>
    </source>
</reference>
<sequence>MFMPFSLLKTQEMLSGSLMELARVPADLVFVFPQNEANGREWECVSDAGFKCQKARGSGVLASLALLSQSGHIDAILTEDSCVFALGVKLVLILNAGQDSDTCVVVDIYDTMRIERELRLTRGGFILYAFLVGIDWEDEINIDTFRLEAHGTPGIPPGDGFRVAQTRVADAFFERYQQLYLEAGSGEELEGYLRDFRKSVIHELKYTLRIFSVARRLEQAKVFPSMYSRD</sequence>
<dbReference type="SUPFAM" id="SSF88723">
    <property type="entry name" value="PIN domain-like"/>
    <property type="match status" value="1"/>
</dbReference>
<dbReference type="Pfam" id="PF00867">
    <property type="entry name" value="XPG_I"/>
    <property type="match status" value="1"/>
</dbReference>
<protein>
    <recommendedName>
        <fullName evidence="1">XPG-I domain-containing protein</fullName>
    </recommendedName>
</protein>
<feature type="domain" description="XPG-I" evidence="1">
    <location>
        <begin position="46"/>
        <end position="120"/>
    </location>
</feature>
<name>A0ABR3EJ48_9AGAR</name>
<comment type="caution">
    <text evidence="2">The sequence shown here is derived from an EMBL/GenBank/DDBJ whole genome shotgun (WGS) entry which is preliminary data.</text>
</comment>
<organism evidence="2 3">
    <name type="scientific">Marasmius crinis-equi</name>
    <dbReference type="NCBI Taxonomy" id="585013"/>
    <lineage>
        <taxon>Eukaryota</taxon>
        <taxon>Fungi</taxon>
        <taxon>Dikarya</taxon>
        <taxon>Basidiomycota</taxon>
        <taxon>Agaricomycotina</taxon>
        <taxon>Agaricomycetes</taxon>
        <taxon>Agaricomycetidae</taxon>
        <taxon>Agaricales</taxon>
        <taxon>Marasmiineae</taxon>
        <taxon>Marasmiaceae</taxon>
        <taxon>Marasmius</taxon>
    </lineage>
</organism>
<evidence type="ECO:0000313" key="3">
    <source>
        <dbReference type="Proteomes" id="UP001465976"/>
    </source>
</evidence>
<dbReference type="SMART" id="SM00484">
    <property type="entry name" value="XPGI"/>
    <property type="match status" value="1"/>
</dbReference>
<proteinExistence type="predicted"/>
<evidence type="ECO:0000259" key="1">
    <source>
        <dbReference type="SMART" id="SM00484"/>
    </source>
</evidence>
<dbReference type="InterPro" id="IPR006086">
    <property type="entry name" value="XPG-I_dom"/>
</dbReference>
<dbReference type="InterPro" id="IPR029060">
    <property type="entry name" value="PIN-like_dom_sf"/>
</dbReference>
<keyword evidence="3" id="KW-1185">Reference proteome</keyword>